<dbReference type="STRING" id="147828.A0A4S2LZ02"/>
<comment type="caution">
    <text evidence="1">The sequence shown here is derived from an EMBL/GenBank/DDBJ whole genome shotgun (WGS) entry which is preliminary data.</text>
</comment>
<keyword evidence="2" id="KW-1185">Reference proteome</keyword>
<dbReference type="OrthoDB" id="6267675at2759"/>
<gene>
    <name evidence="1" type="ORF">CRM22_003892</name>
</gene>
<evidence type="ECO:0000313" key="2">
    <source>
        <dbReference type="Proteomes" id="UP000308267"/>
    </source>
</evidence>
<dbReference type="Proteomes" id="UP000308267">
    <property type="component" value="Unassembled WGS sequence"/>
</dbReference>
<organism evidence="1 2">
    <name type="scientific">Opisthorchis felineus</name>
    <dbReference type="NCBI Taxonomy" id="147828"/>
    <lineage>
        <taxon>Eukaryota</taxon>
        <taxon>Metazoa</taxon>
        <taxon>Spiralia</taxon>
        <taxon>Lophotrochozoa</taxon>
        <taxon>Platyhelminthes</taxon>
        <taxon>Trematoda</taxon>
        <taxon>Digenea</taxon>
        <taxon>Opisthorchiida</taxon>
        <taxon>Opisthorchiata</taxon>
        <taxon>Opisthorchiidae</taxon>
        <taxon>Opisthorchis</taxon>
    </lineage>
</organism>
<evidence type="ECO:0000313" key="1">
    <source>
        <dbReference type="EMBL" id="TGZ69165.1"/>
    </source>
</evidence>
<proteinExistence type="predicted"/>
<sequence length="90" mass="9594">MSDNEGASDSSDFSDGYPTTTTISTVAVQAGDARIVLAVLREQMTTLTTLSNVPEGNDISKGLEKNLAMLQLKSPPDSAIVQNEHLPKLF</sequence>
<dbReference type="AlphaFoldDB" id="A0A4S2LZ02"/>
<reference evidence="1 2" key="1">
    <citation type="journal article" date="2019" name="BMC Genomics">
        <title>New insights from Opisthorchis felineus genome: update on genomics of the epidemiologically important liver flukes.</title>
        <authorList>
            <person name="Ershov N.I."/>
            <person name="Mordvinov V.A."/>
            <person name="Prokhortchouk E.B."/>
            <person name="Pakharukova M.Y."/>
            <person name="Gunbin K.V."/>
            <person name="Ustyantsev K."/>
            <person name="Genaev M.A."/>
            <person name="Blinov A.G."/>
            <person name="Mazur A."/>
            <person name="Boulygina E."/>
            <person name="Tsygankova S."/>
            <person name="Khrameeva E."/>
            <person name="Chekanov N."/>
            <person name="Fan G."/>
            <person name="Xiao A."/>
            <person name="Zhang H."/>
            <person name="Xu X."/>
            <person name="Yang H."/>
            <person name="Solovyev V."/>
            <person name="Lee S.M."/>
            <person name="Liu X."/>
            <person name="Afonnikov D.A."/>
            <person name="Skryabin K.G."/>
        </authorList>
    </citation>
    <scope>NUCLEOTIDE SEQUENCE [LARGE SCALE GENOMIC DNA]</scope>
    <source>
        <strain evidence="1">AK-0245</strain>
        <tissue evidence="1">Whole organism</tissue>
    </source>
</reference>
<name>A0A4S2LZ02_OPIFE</name>
<protein>
    <submittedName>
        <fullName evidence="1">Uncharacterized protein</fullName>
    </submittedName>
</protein>
<accession>A0A4S2LZ02</accession>
<dbReference type="EMBL" id="SJOL01006198">
    <property type="protein sequence ID" value="TGZ69165.1"/>
    <property type="molecule type" value="Genomic_DNA"/>
</dbReference>